<dbReference type="PROSITE" id="PS51679">
    <property type="entry name" value="SAM_MT_C5"/>
    <property type="match status" value="1"/>
</dbReference>
<dbReference type="REBASE" id="71793">
    <property type="entry name" value="M.GkiJS1ORF2985P"/>
</dbReference>
<dbReference type="InterPro" id="IPR018117">
    <property type="entry name" value="C5_DNA_meth_AS"/>
</dbReference>
<dbReference type="Proteomes" id="UP000017396">
    <property type="component" value="Chromosome"/>
</dbReference>
<dbReference type="OrthoDB" id="9813719at2"/>
<dbReference type="InterPro" id="IPR050750">
    <property type="entry name" value="C5-MTase"/>
</dbReference>
<dbReference type="Pfam" id="PF00145">
    <property type="entry name" value="DNA_methylase"/>
    <property type="match status" value="1"/>
</dbReference>
<dbReference type="PANTHER" id="PTHR46098:SF1">
    <property type="entry name" value="TRNA (CYTOSINE(38)-C(5))-METHYLTRANSFERASE"/>
    <property type="match status" value="1"/>
</dbReference>
<dbReference type="PATRIC" id="fig|1183438.3.peg.2941"/>
<evidence type="ECO:0000256" key="2">
    <source>
        <dbReference type="ARBA" id="ARBA00022679"/>
    </source>
</evidence>
<dbReference type="AlphaFoldDB" id="U5QJX9"/>
<keyword evidence="9" id="KW-1185">Reference proteome</keyword>
<dbReference type="EC" id="2.1.1.37" evidence="7"/>
<evidence type="ECO:0000313" key="9">
    <source>
        <dbReference type="Proteomes" id="UP000017396"/>
    </source>
</evidence>
<feature type="active site" evidence="5">
    <location>
        <position position="87"/>
    </location>
</feature>
<dbReference type="PROSITE" id="PS00094">
    <property type="entry name" value="C5_MTASE_1"/>
    <property type="match status" value="1"/>
</dbReference>
<dbReference type="HOGENOM" id="CLU_006958_3_0_3"/>
<comment type="catalytic activity">
    <reaction evidence="7">
        <text>a 2'-deoxycytidine in DNA + S-adenosyl-L-methionine = a 5-methyl-2'-deoxycytidine in DNA + S-adenosyl-L-homocysteine + H(+)</text>
        <dbReference type="Rhea" id="RHEA:13681"/>
        <dbReference type="Rhea" id="RHEA-COMP:11369"/>
        <dbReference type="Rhea" id="RHEA-COMP:11370"/>
        <dbReference type="ChEBI" id="CHEBI:15378"/>
        <dbReference type="ChEBI" id="CHEBI:57856"/>
        <dbReference type="ChEBI" id="CHEBI:59789"/>
        <dbReference type="ChEBI" id="CHEBI:85452"/>
        <dbReference type="ChEBI" id="CHEBI:85454"/>
        <dbReference type="EC" id="2.1.1.37"/>
    </reaction>
</comment>
<dbReference type="InterPro" id="IPR029063">
    <property type="entry name" value="SAM-dependent_MTases_sf"/>
</dbReference>
<dbReference type="GO" id="GO:0032259">
    <property type="term" value="P:methylation"/>
    <property type="evidence" value="ECO:0007669"/>
    <property type="project" value="UniProtKB-KW"/>
</dbReference>
<dbReference type="PRINTS" id="PR00105">
    <property type="entry name" value="C5METTRFRASE"/>
</dbReference>
<sequence length="406" mass="45170">MNLSPSSQQPEIFFAEFFCGIGLVRLGLERVKEVRFQCVFANDIDPEKGEIYRNNFRAEHLLIADVAQVQGEDVPPGVDFVTASFPCIDLSLAGKRRGLAGQHSSAFYRFLNVLDQLAEKGRLPKVIMLENVVGLLTSHCGADIRAVLSSLNERGYACDLLLIDAVHFLPQSRPRVYLTAFQNALLARCDGLGTDKLLDVASQSHPCRTRAVLKVILDNPDLFWHFMQLPSLKNCRTKSLADIVETDADHRWFNQQELERELAYVRNGSCERLHKAQRNARQSGNIVYLTAYRRMRSGLVCLETRDDGIAGCLRTPVGGSSRQVLIAVQPDGTIHMRYMSVREYARLQGADGFLLPASQHIGLKAFGDAVAVPVVEWLGRAIAKYLAVNAQSGILLDVVTEVVINY</sequence>
<dbReference type="NCBIfam" id="TIGR00675">
    <property type="entry name" value="dcm"/>
    <property type="match status" value="1"/>
</dbReference>
<evidence type="ECO:0000313" key="8">
    <source>
        <dbReference type="EMBL" id="AGY59231.1"/>
    </source>
</evidence>
<dbReference type="InterPro" id="IPR001525">
    <property type="entry name" value="C5_MeTfrase"/>
</dbReference>
<evidence type="ECO:0000256" key="5">
    <source>
        <dbReference type="PROSITE-ProRule" id="PRU01016"/>
    </source>
</evidence>
<evidence type="ECO:0000256" key="7">
    <source>
        <dbReference type="RuleBase" id="RU000417"/>
    </source>
</evidence>
<dbReference type="GO" id="GO:0003886">
    <property type="term" value="F:DNA (cytosine-5-)-methyltransferase activity"/>
    <property type="evidence" value="ECO:0007669"/>
    <property type="project" value="UniProtKB-EC"/>
</dbReference>
<keyword evidence="1 5" id="KW-0489">Methyltransferase</keyword>
<accession>U5QJX9</accession>
<dbReference type="PANTHER" id="PTHR46098">
    <property type="entry name" value="TRNA (CYTOSINE(38)-C(5))-METHYLTRANSFERASE"/>
    <property type="match status" value="1"/>
</dbReference>
<dbReference type="RefSeq" id="WP_023174474.1">
    <property type="nucleotide sequence ID" value="NC_022600.1"/>
</dbReference>
<evidence type="ECO:0000256" key="6">
    <source>
        <dbReference type="RuleBase" id="RU000416"/>
    </source>
</evidence>
<dbReference type="SUPFAM" id="SSF53335">
    <property type="entry name" value="S-adenosyl-L-methionine-dependent methyltransferases"/>
    <property type="match status" value="1"/>
</dbReference>
<dbReference type="GO" id="GO:0009307">
    <property type="term" value="P:DNA restriction-modification system"/>
    <property type="evidence" value="ECO:0007669"/>
    <property type="project" value="UniProtKB-KW"/>
</dbReference>
<evidence type="ECO:0000256" key="1">
    <source>
        <dbReference type="ARBA" id="ARBA00022603"/>
    </source>
</evidence>
<keyword evidence="4" id="KW-0680">Restriction system</keyword>
<dbReference type="EMBL" id="CP003587">
    <property type="protein sequence ID" value="AGY59231.1"/>
    <property type="molecule type" value="Genomic_DNA"/>
</dbReference>
<dbReference type="eggNOG" id="COG0270">
    <property type="taxonomic scope" value="Bacteria"/>
</dbReference>
<dbReference type="STRING" id="1183438.GKIL_2985"/>
<comment type="similarity">
    <text evidence="5 6">Belongs to the class I-like SAM-binding methyltransferase superfamily. C5-methyltransferase family.</text>
</comment>
<evidence type="ECO:0000256" key="4">
    <source>
        <dbReference type="ARBA" id="ARBA00022747"/>
    </source>
</evidence>
<dbReference type="KEGG" id="glj:GKIL_2985"/>
<keyword evidence="3 5" id="KW-0949">S-adenosyl-L-methionine</keyword>
<dbReference type="Gene3D" id="3.40.50.150">
    <property type="entry name" value="Vaccinia Virus protein VP39"/>
    <property type="match status" value="1"/>
</dbReference>
<proteinExistence type="inferred from homology"/>
<evidence type="ECO:0000256" key="3">
    <source>
        <dbReference type="ARBA" id="ARBA00022691"/>
    </source>
</evidence>
<reference evidence="8 9" key="1">
    <citation type="journal article" date="2013" name="PLoS ONE">
        <title>Cultivation and Complete Genome Sequencing of Gloeobacter kilaueensis sp. nov., from a Lava Cave in Kilauea Caldera, Hawai'i.</title>
        <authorList>
            <person name="Saw J.H."/>
            <person name="Schatz M."/>
            <person name="Brown M.V."/>
            <person name="Kunkel D.D."/>
            <person name="Foster J.S."/>
            <person name="Shick H."/>
            <person name="Christensen S."/>
            <person name="Hou S."/>
            <person name="Wan X."/>
            <person name="Donachie S.P."/>
        </authorList>
    </citation>
    <scope>NUCLEOTIDE SEQUENCE [LARGE SCALE GENOMIC DNA]</scope>
    <source>
        <strain evidence="9">JS</strain>
    </source>
</reference>
<organism evidence="8 9">
    <name type="scientific">Gloeobacter kilaueensis (strain ATCC BAA-2537 / CCAP 1431/1 / ULC 316 / JS1)</name>
    <dbReference type="NCBI Taxonomy" id="1183438"/>
    <lineage>
        <taxon>Bacteria</taxon>
        <taxon>Bacillati</taxon>
        <taxon>Cyanobacteriota</taxon>
        <taxon>Cyanophyceae</taxon>
        <taxon>Gloeobacterales</taxon>
        <taxon>Gloeobacteraceae</taxon>
        <taxon>Gloeobacter</taxon>
    </lineage>
</organism>
<name>U5QJX9_GLOK1</name>
<keyword evidence="2 5" id="KW-0808">Transferase</keyword>
<protein>
    <recommendedName>
        <fullName evidence="7">Cytosine-specific methyltransferase</fullName>
        <ecNumber evidence="7">2.1.1.37</ecNumber>
    </recommendedName>
</protein>
<gene>
    <name evidence="8" type="primary">dcm</name>
    <name evidence="8" type="ORF">GKIL_2985</name>
</gene>